<protein>
    <recommendedName>
        <fullName evidence="6">Major facilitator superfamily (MFS) profile domain-containing protein</fullName>
    </recommendedName>
</protein>
<feature type="transmembrane region" description="Helical" evidence="5">
    <location>
        <begin position="405"/>
        <end position="425"/>
    </location>
</feature>
<dbReference type="PANTHER" id="PTHR23508:SF10">
    <property type="entry name" value="CARBOXYLIC ACID TRANSPORTER PROTEIN HOMOLOG"/>
    <property type="match status" value="1"/>
</dbReference>
<dbReference type="Pfam" id="PF07690">
    <property type="entry name" value="MFS_1"/>
    <property type="match status" value="1"/>
</dbReference>
<gene>
    <name evidence="7" type="ORF">MBRA_14770</name>
</gene>
<feature type="transmembrane region" description="Helical" evidence="5">
    <location>
        <begin position="74"/>
        <end position="95"/>
    </location>
</feature>
<keyword evidence="4 5" id="KW-0472">Membrane</keyword>
<dbReference type="InterPro" id="IPR020846">
    <property type="entry name" value="MFS_dom"/>
</dbReference>
<dbReference type="PROSITE" id="PS50850">
    <property type="entry name" value="MFS"/>
    <property type="match status" value="1"/>
</dbReference>
<dbReference type="CDD" id="cd17316">
    <property type="entry name" value="MFS_SV2_like"/>
    <property type="match status" value="1"/>
</dbReference>
<comment type="subcellular location">
    <subcellularLocation>
        <location evidence="1">Cell membrane</location>
        <topology evidence="1">Multi-pass membrane protein</topology>
    </subcellularLocation>
</comment>
<sequence>MTSTTTDVSIQHEKEHLRTTADGDLSEQIPLRDSLLVAVTAGLGYSFDAYAVNIYGLVLPLIAVSFAVDLTTLGFIGSIFLVGYMVGTIGFGIAADRWGRKDTLGVSILLYGATTSLGGLTANIPLFAALRFLTGVGGAGELAVGAPYTCEMFPPRYRALGVGGIMFSLFSFGYILAGLAALYIAPRFGWQWTFIVAIVPAVAVFALRRHVQESVRYAIQKADEKIRAAQELERSARAKERVWRIAGVRKRIGIGWLLYTANATGYWGLSVFLTTFMVKKFGVSPTSAIGYAIGFYVAQFFFSYLGTGLSDWRGRRPVGIAGAVLMIAATVMATTASSLGLFLVFGALMMALLGWLWGVGDTYVSELFPTRIRGTGFGLAVGGGRFAAIFAPLLVGAGITAFGPTIPFLASAGLWLLTIVGYLLGPETSRKSLEQIEAEFEAVSRL</sequence>
<dbReference type="PANTHER" id="PTHR23508">
    <property type="entry name" value="CARBOXYLIC ACID TRANSPORTER PROTEIN HOMOLOG"/>
    <property type="match status" value="1"/>
</dbReference>
<keyword evidence="3 5" id="KW-1133">Transmembrane helix</keyword>
<feature type="transmembrane region" description="Helical" evidence="5">
    <location>
        <begin position="342"/>
        <end position="364"/>
    </location>
</feature>
<dbReference type="InterPro" id="IPR023486">
    <property type="entry name" value="TFIIB_CS"/>
</dbReference>
<feature type="transmembrane region" description="Helical" evidence="5">
    <location>
        <begin position="160"/>
        <end position="184"/>
    </location>
</feature>
<dbReference type="InterPro" id="IPR036259">
    <property type="entry name" value="MFS_trans_sf"/>
</dbReference>
<feature type="transmembrane region" description="Helical" evidence="5">
    <location>
        <begin position="318"/>
        <end position="336"/>
    </location>
</feature>
<proteinExistence type="predicted"/>
<dbReference type="EMBL" id="AP022606">
    <property type="protein sequence ID" value="BBZ11282.1"/>
    <property type="molecule type" value="Genomic_DNA"/>
</dbReference>
<dbReference type="InterPro" id="IPR011701">
    <property type="entry name" value="MFS"/>
</dbReference>
<evidence type="ECO:0000256" key="5">
    <source>
        <dbReference type="SAM" id="Phobius"/>
    </source>
</evidence>
<accession>A0ABN6B0L2</accession>
<dbReference type="Gene3D" id="1.20.1250.20">
    <property type="entry name" value="MFS general substrate transporter like domains"/>
    <property type="match status" value="1"/>
</dbReference>
<feature type="domain" description="Major facilitator superfamily (MFS) profile" evidence="6">
    <location>
        <begin position="34"/>
        <end position="430"/>
    </location>
</feature>
<feature type="transmembrane region" description="Helical" evidence="5">
    <location>
        <begin position="288"/>
        <end position="306"/>
    </location>
</feature>
<feature type="transmembrane region" description="Helical" evidence="5">
    <location>
        <begin position="190"/>
        <end position="207"/>
    </location>
</feature>
<feature type="transmembrane region" description="Helical" evidence="5">
    <location>
        <begin position="254"/>
        <end position="276"/>
    </location>
</feature>
<dbReference type="SUPFAM" id="SSF103473">
    <property type="entry name" value="MFS general substrate transporter"/>
    <property type="match status" value="1"/>
</dbReference>
<evidence type="ECO:0000313" key="8">
    <source>
        <dbReference type="Proteomes" id="UP000467379"/>
    </source>
</evidence>
<evidence type="ECO:0000256" key="3">
    <source>
        <dbReference type="ARBA" id="ARBA00022989"/>
    </source>
</evidence>
<dbReference type="RefSeq" id="WP_083134106.1">
    <property type="nucleotide sequence ID" value="NZ_AP022606.1"/>
</dbReference>
<evidence type="ECO:0000259" key="6">
    <source>
        <dbReference type="PROSITE" id="PS50850"/>
    </source>
</evidence>
<reference evidence="7 8" key="1">
    <citation type="journal article" date="2019" name="Emerg. Microbes Infect.">
        <title>Comprehensive subspecies identification of 175 nontuberculous mycobacteria species based on 7547 genomic profiles.</title>
        <authorList>
            <person name="Matsumoto Y."/>
            <person name="Kinjo T."/>
            <person name="Motooka D."/>
            <person name="Nabeya D."/>
            <person name="Jung N."/>
            <person name="Uechi K."/>
            <person name="Horii T."/>
            <person name="Iida T."/>
            <person name="Fujita J."/>
            <person name="Nakamura S."/>
        </authorList>
    </citation>
    <scope>NUCLEOTIDE SEQUENCE [LARGE SCALE GENOMIC DNA]</scope>
    <source>
        <strain evidence="7 8">JCM 12687</strain>
    </source>
</reference>
<name>A0ABN6B0L2_9MYCO</name>
<dbReference type="Proteomes" id="UP000467379">
    <property type="component" value="Chromosome"/>
</dbReference>
<evidence type="ECO:0000256" key="4">
    <source>
        <dbReference type="ARBA" id="ARBA00023136"/>
    </source>
</evidence>
<evidence type="ECO:0000256" key="1">
    <source>
        <dbReference type="ARBA" id="ARBA00004651"/>
    </source>
</evidence>
<feature type="transmembrane region" description="Helical" evidence="5">
    <location>
        <begin position="104"/>
        <end position="122"/>
    </location>
</feature>
<dbReference type="PROSITE" id="PS00782">
    <property type="entry name" value="TFIIB"/>
    <property type="match status" value="1"/>
</dbReference>
<evidence type="ECO:0000313" key="7">
    <source>
        <dbReference type="EMBL" id="BBZ11282.1"/>
    </source>
</evidence>
<evidence type="ECO:0000256" key="2">
    <source>
        <dbReference type="ARBA" id="ARBA00022692"/>
    </source>
</evidence>
<keyword evidence="8" id="KW-1185">Reference proteome</keyword>
<keyword evidence="2 5" id="KW-0812">Transmembrane</keyword>
<feature type="transmembrane region" description="Helical" evidence="5">
    <location>
        <begin position="50"/>
        <end position="68"/>
    </location>
</feature>
<organism evidence="7 8">
    <name type="scientific">Mycobacterium branderi</name>
    <dbReference type="NCBI Taxonomy" id="43348"/>
    <lineage>
        <taxon>Bacteria</taxon>
        <taxon>Bacillati</taxon>
        <taxon>Actinomycetota</taxon>
        <taxon>Actinomycetes</taxon>
        <taxon>Mycobacteriales</taxon>
        <taxon>Mycobacteriaceae</taxon>
        <taxon>Mycobacterium</taxon>
    </lineage>
</organism>
<feature type="transmembrane region" description="Helical" evidence="5">
    <location>
        <begin position="376"/>
        <end position="399"/>
    </location>
</feature>